<evidence type="ECO:0000256" key="4">
    <source>
        <dbReference type="ARBA" id="ARBA00022643"/>
    </source>
</evidence>
<dbReference type="NCBIfam" id="TIGR00558">
    <property type="entry name" value="pdxH"/>
    <property type="match status" value="1"/>
</dbReference>
<dbReference type="GO" id="GO:0008615">
    <property type="term" value="P:pyridoxine biosynthetic process"/>
    <property type="evidence" value="ECO:0007669"/>
    <property type="project" value="UniProtKB-KW"/>
</dbReference>
<dbReference type="GO" id="GO:0010181">
    <property type="term" value="F:FMN binding"/>
    <property type="evidence" value="ECO:0007669"/>
    <property type="project" value="InterPro"/>
</dbReference>
<feature type="domain" description="Pyridoxine 5'-phosphate oxidase dimerisation C-terminal" evidence="9">
    <location>
        <begin position="173"/>
        <end position="213"/>
    </location>
</feature>
<keyword evidence="6" id="KW-0664">Pyridoxine biosynthesis</keyword>
<evidence type="ECO:0000259" key="8">
    <source>
        <dbReference type="Pfam" id="PF01243"/>
    </source>
</evidence>
<dbReference type="Gene3D" id="2.30.110.10">
    <property type="entry name" value="Electron Transport, Fmn-binding Protein, Chain A"/>
    <property type="match status" value="1"/>
</dbReference>
<comment type="subunit">
    <text evidence="2">Homodimer.</text>
</comment>
<feature type="domain" description="Pyridoxamine 5'-phosphate oxidase N-terminal" evidence="8">
    <location>
        <begin position="42"/>
        <end position="160"/>
    </location>
</feature>
<dbReference type="FunFam" id="2.30.110.10:FF:000020">
    <property type="entry name" value="PNPO isoform 11"/>
    <property type="match status" value="1"/>
</dbReference>
<dbReference type="InterPro" id="IPR011576">
    <property type="entry name" value="Pyridox_Oxase_N"/>
</dbReference>
<dbReference type="PROSITE" id="PS01064">
    <property type="entry name" value="PYRIDOX_OXIDASE"/>
    <property type="match status" value="1"/>
</dbReference>
<gene>
    <name evidence="10" type="ORF">LCGC14_0031610</name>
</gene>
<dbReference type="NCBIfam" id="NF004231">
    <property type="entry name" value="PRK05679.1"/>
    <property type="match status" value="1"/>
</dbReference>
<evidence type="ECO:0000256" key="2">
    <source>
        <dbReference type="ARBA" id="ARBA00011738"/>
    </source>
</evidence>
<dbReference type="PANTHER" id="PTHR10851">
    <property type="entry name" value="PYRIDOXINE-5-PHOSPHATE OXIDASE"/>
    <property type="match status" value="1"/>
</dbReference>
<dbReference type="InterPro" id="IPR000659">
    <property type="entry name" value="Pyridox_Oxase"/>
</dbReference>
<evidence type="ECO:0000259" key="9">
    <source>
        <dbReference type="Pfam" id="PF10590"/>
    </source>
</evidence>
<dbReference type="PIRSF" id="PIRSF000190">
    <property type="entry name" value="Pyd_amn-ph_oxd"/>
    <property type="match status" value="1"/>
</dbReference>
<dbReference type="Pfam" id="PF10590">
    <property type="entry name" value="PNP_phzG_C"/>
    <property type="match status" value="1"/>
</dbReference>
<dbReference type="InterPro" id="IPR012349">
    <property type="entry name" value="Split_barrel_FMN-bd"/>
</dbReference>
<proteinExistence type="inferred from homology"/>
<dbReference type="InterPro" id="IPR019576">
    <property type="entry name" value="Pyridoxamine_oxidase_dimer_C"/>
</dbReference>
<dbReference type="SUPFAM" id="SSF50475">
    <property type="entry name" value="FMN-binding split barrel"/>
    <property type="match status" value="1"/>
</dbReference>
<organism evidence="10">
    <name type="scientific">marine sediment metagenome</name>
    <dbReference type="NCBI Taxonomy" id="412755"/>
    <lineage>
        <taxon>unclassified sequences</taxon>
        <taxon>metagenomes</taxon>
        <taxon>ecological metagenomes</taxon>
    </lineage>
</organism>
<dbReference type="EMBL" id="LAZR01000006">
    <property type="protein sequence ID" value="KKO09667.1"/>
    <property type="molecule type" value="Genomic_DNA"/>
</dbReference>
<dbReference type="GO" id="GO:0004733">
    <property type="term" value="F:pyridoxamine phosphate oxidase activity"/>
    <property type="evidence" value="ECO:0007669"/>
    <property type="project" value="InterPro"/>
</dbReference>
<dbReference type="AlphaFoldDB" id="A0A0F9YBQ9"/>
<dbReference type="HAMAP" id="MF_01629">
    <property type="entry name" value="PdxH"/>
    <property type="match status" value="1"/>
</dbReference>
<protein>
    <recommendedName>
        <fullName evidence="11">Pyridoxamine 5'-phosphate oxidase putative domain-containing protein</fullName>
    </recommendedName>
</protein>
<reference evidence="10" key="1">
    <citation type="journal article" date="2015" name="Nature">
        <title>Complex archaea that bridge the gap between prokaryotes and eukaryotes.</title>
        <authorList>
            <person name="Spang A."/>
            <person name="Saw J.H."/>
            <person name="Jorgensen S.L."/>
            <person name="Zaremba-Niedzwiedzka K."/>
            <person name="Martijn J."/>
            <person name="Lind A.E."/>
            <person name="van Eijk R."/>
            <person name="Schleper C."/>
            <person name="Guy L."/>
            <person name="Ettema T.J."/>
        </authorList>
    </citation>
    <scope>NUCLEOTIDE SEQUENCE</scope>
</reference>
<evidence type="ECO:0000256" key="3">
    <source>
        <dbReference type="ARBA" id="ARBA00022630"/>
    </source>
</evidence>
<dbReference type="InterPro" id="IPR019740">
    <property type="entry name" value="Pyridox_Oxase_CS"/>
</dbReference>
<evidence type="ECO:0000313" key="10">
    <source>
        <dbReference type="EMBL" id="KKO09667.1"/>
    </source>
</evidence>
<evidence type="ECO:0008006" key="11">
    <source>
        <dbReference type="Google" id="ProtNLM"/>
    </source>
</evidence>
<keyword evidence="4" id="KW-0288">FMN</keyword>
<evidence type="ECO:0000256" key="6">
    <source>
        <dbReference type="ARBA" id="ARBA00023096"/>
    </source>
</evidence>
<evidence type="ECO:0000256" key="1">
    <source>
        <dbReference type="ARBA" id="ARBA00001917"/>
    </source>
</evidence>
<keyword evidence="5" id="KW-0560">Oxidoreductase</keyword>
<dbReference type="PANTHER" id="PTHR10851:SF0">
    <property type="entry name" value="PYRIDOXINE-5'-PHOSPHATE OXIDASE"/>
    <property type="match status" value="1"/>
</dbReference>
<accession>A0A0F9YBQ9</accession>
<comment type="caution">
    <text evidence="10">The sequence shown here is derived from an EMBL/GenBank/DDBJ whole genome shotgun (WGS) entry which is preliminary data.</text>
</comment>
<keyword evidence="3" id="KW-0285">Flavoprotein</keyword>
<comment type="cofactor">
    <cofactor evidence="1">
        <name>FMN</name>
        <dbReference type="ChEBI" id="CHEBI:58210"/>
    </cofactor>
</comment>
<name>A0A0F9YBQ9_9ZZZZ</name>
<sequence>MNPSIADLRRNYTRDGLSEHQAPVEPFSLFATWFEQAVTIETTEANAMMLATVDAGGQPHLRTLLLKGADERGFVFFSNYASAKGEQLKAQPKAAMTFWWHDLERQVRIEGTVEKVSAEESDAYYHSRPLGSRLGAWASPQSQIIADREVLEQNLAELEKQYANEAPPRPPHWGGFRLTPQSIEFWQGRPSRLHDRLSYRLVDGQWIRKRLAP</sequence>
<comment type="pathway">
    <text evidence="7">Cofactor metabolism.</text>
</comment>
<evidence type="ECO:0000256" key="5">
    <source>
        <dbReference type="ARBA" id="ARBA00023002"/>
    </source>
</evidence>
<dbReference type="Pfam" id="PF01243">
    <property type="entry name" value="PNPOx_N"/>
    <property type="match status" value="1"/>
</dbReference>
<evidence type="ECO:0000256" key="7">
    <source>
        <dbReference type="ARBA" id="ARBA00060587"/>
    </source>
</evidence>